<name>A0ABW4NHR2_9SPHN</name>
<dbReference type="Proteomes" id="UP001597283">
    <property type="component" value="Unassembled WGS sequence"/>
</dbReference>
<reference evidence="2" key="1">
    <citation type="journal article" date="2019" name="Int. J. Syst. Evol. Microbiol.">
        <title>The Global Catalogue of Microorganisms (GCM) 10K type strain sequencing project: providing services to taxonomists for standard genome sequencing and annotation.</title>
        <authorList>
            <consortium name="The Broad Institute Genomics Platform"/>
            <consortium name="The Broad Institute Genome Sequencing Center for Infectious Disease"/>
            <person name="Wu L."/>
            <person name="Ma J."/>
        </authorList>
    </citation>
    <scope>NUCLEOTIDE SEQUENCE [LARGE SCALE GENOMIC DNA]</scope>
    <source>
        <strain evidence="2">Q85</strain>
    </source>
</reference>
<comment type="caution">
    <text evidence="1">The sequence shown here is derived from an EMBL/GenBank/DDBJ whole genome shotgun (WGS) entry which is preliminary data.</text>
</comment>
<keyword evidence="2" id="KW-1185">Reference proteome</keyword>
<gene>
    <name evidence="1" type="ORF">ACFSC3_19220</name>
</gene>
<proteinExistence type="predicted"/>
<evidence type="ECO:0000313" key="1">
    <source>
        <dbReference type="EMBL" id="MFD1789690.1"/>
    </source>
</evidence>
<accession>A0ABW4NHR2</accession>
<protein>
    <submittedName>
        <fullName evidence="1">Uncharacterized protein</fullName>
    </submittedName>
</protein>
<organism evidence="1 2">
    <name type="scientific">Sphingomonas floccifaciens</name>
    <dbReference type="NCBI Taxonomy" id="1844115"/>
    <lineage>
        <taxon>Bacteria</taxon>
        <taxon>Pseudomonadati</taxon>
        <taxon>Pseudomonadota</taxon>
        <taxon>Alphaproteobacteria</taxon>
        <taxon>Sphingomonadales</taxon>
        <taxon>Sphingomonadaceae</taxon>
        <taxon>Sphingomonas</taxon>
    </lineage>
</organism>
<evidence type="ECO:0000313" key="2">
    <source>
        <dbReference type="Proteomes" id="UP001597283"/>
    </source>
</evidence>
<dbReference type="EMBL" id="JBHUFC010000024">
    <property type="protein sequence ID" value="MFD1789690.1"/>
    <property type="molecule type" value="Genomic_DNA"/>
</dbReference>
<sequence length="58" mass="6285">MSTLFISTGGARALPVDLLLSALPSLPRPALARLVDRAIEHLDDDDGDSDYEEDHDHA</sequence>
<dbReference type="RefSeq" id="WP_380941835.1">
    <property type="nucleotide sequence ID" value="NZ_JBHUFC010000024.1"/>
</dbReference>